<dbReference type="NCBIfam" id="TIGR02683">
    <property type="entry name" value="upstrm_HI1419"/>
    <property type="match status" value="1"/>
</dbReference>
<organism evidence="1 2">
    <name type="scientific">Floridaenema fluviatile BLCC-F154</name>
    <dbReference type="NCBI Taxonomy" id="3153640"/>
    <lineage>
        <taxon>Bacteria</taxon>
        <taxon>Bacillati</taxon>
        <taxon>Cyanobacteriota</taxon>
        <taxon>Cyanophyceae</taxon>
        <taxon>Oscillatoriophycideae</taxon>
        <taxon>Aerosakkonematales</taxon>
        <taxon>Aerosakkonemataceae</taxon>
        <taxon>Floridanema</taxon>
        <taxon>Floridanema fluviatile</taxon>
    </lineage>
</organism>
<dbReference type="Proteomes" id="UP001576776">
    <property type="component" value="Unassembled WGS sequence"/>
</dbReference>
<keyword evidence="2" id="KW-1185">Reference proteome</keyword>
<name>A0ABV4YEW3_9CYAN</name>
<evidence type="ECO:0000313" key="1">
    <source>
        <dbReference type="EMBL" id="MFB2937372.1"/>
    </source>
</evidence>
<dbReference type="RefSeq" id="WP_413258859.1">
    <property type="nucleotide sequence ID" value="NZ_JBHFNS010000073.1"/>
</dbReference>
<protein>
    <submittedName>
        <fullName evidence="1">Type II toxin-antitoxin system RelE/ParE family toxin</fullName>
    </submittedName>
</protein>
<comment type="caution">
    <text evidence="1">The sequence shown here is derived from an EMBL/GenBank/DDBJ whole genome shotgun (WGS) entry which is preliminary data.</text>
</comment>
<reference evidence="1 2" key="1">
    <citation type="submission" date="2024-09" db="EMBL/GenBank/DDBJ databases">
        <title>Floridaenema gen nov. (Aerosakkonemataceae, Aerosakkonematales ord. nov., Cyanobacteria) from benthic tropical and subtropical fresh waters, with the description of four new species.</title>
        <authorList>
            <person name="Moretto J.A."/>
            <person name="Berthold D.E."/>
            <person name="Lefler F.W."/>
            <person name="Huang I.-S."/>
            <person name="Laughinghouse H. IV."/>
        </authorList>
    </citation>
    <scope>NUCLEOTIDE SEQUENCE [LARGE SCALE GENOMIC DNA]</scope>
    <source>
        <strain evidence="1 2">BLCC-F154</strain>
    </source>
</reference>
<gene>
    <name evidence="1" type="ORF">ACE1B6_19165</name>
</gene>
<proteinExistence type="predicted"/>
<dbReference type="PANTHER" id="PTHR41791:SF1">
    <property type="entry name" value="SSL7039 PROTEIN"/>
    <property type="match status" value="1"/>
</dbReference>
<dbReference type="PANTHER" id="PTHR41791">
    <property type="entry name" value="SSL7039 PROTEIN"/>
    <property type="match status" value="1"/>
</dbReference>
<dbReference type="PIRSF" id="PIRSF028744">
    <property type="entry name" value="Addict_mod_HI1419"/>
    <property type="match status" value="1"/>
</dbReference>
<sequence length="114" mass="13191">MEVQPKQIRRYITQDGRVPFAEWLDSLRDTKAKNRIQLRLDRIEEGNLGDCCSVGEGVFELRIDYGPGYRVYFGQIGSIIIILLCGGDKSTQNRDIRKAKEYWANYEKSENANE</sequence>
<dbReference type="InterPro" id="IPR014056">
    <property type="entry name" value="TypeIITA-like_toxin_pred"/>
</dbReference>
<accession>A0ABV4YEW3</accession>
<evidence type="ECO:0000313" key="2">
    <source>
        <dbReference type="Proteomes" id="UP001576776"/>
    </source>
</evidence>
<dbReference type="EMBL" id="JBHFNS010000073">
    <property type="protein sequence ID" value="MFB2937372.1"/>
    <property type="molecule type" value="Genomic_DNA"/>
</dbReference>